<evidence type="ECO:0000313" key="1">
    <source>
        <dbReference type="EMBL" id="EMC95805.1"/>
    </source>
</evidence>
<evidence type="ECO:0000313" key="2">
    <source>
        <dbReference type="Proteomes" id="UP000011761"/>
    </source>
</evidence>
<dbReference type="KEGG" id="bcom:BAUCODRAFT_504947"/>
<dbReference type="GeneID" id="19114977"/>
<sequence>MLVRVLCPIHALDRKLSSLATFIRQSKKIGKLGRGEVVLTALERSAWAGLGELGGQSRKPISLLAAPTCVAPPAFREKLSTSPFKNEPGRQVYSCGLFIGTLRRRARVGIMAWLCVEGQGRLDCSLACETMLRCQKSEDNCLTKRRELSQDDEHWRLGFL</sequence>
<dbReference type="EMBL" id="KB445556">
    <property type="protein sequence ID" value="EMC95805.1"/>
    <property type="molecule type" value="Genomic_DNA"/>
</dbReference>
<dbReference type="AlphaFoldDB" id="M2NAC3"/>
<protein>
    <submittedName>
        <fullName evidence="1">Uncharacterized protein</fullName>
    </submittedName>
</protein>
<proteinExistence type="predicted"/>
<organism evidence="1 2">
    <name type="scientific">Baudoinia panamericana (strain UAMH 10762)</name>
    <name type="common">Angels' share fungus</name>
    <name type="synonym">Baudoinia compniacensis (strain UAMH 10762)</name>
    <dbReference type="NCBI Taxonomy" id="717646"/>
    <lineage>
        <taxon>Eukaryota</taxon>
        <taxon>Fungi</taxon>
        <taxon>Dikarya</taxon>
        <taxon>Ascomycota</taxon>
        <taxon>Pezizomycotina</taxon>
        <taxon>Dothideomycetes</taxon>
        <taxon>Dothideomycetidae</taxon>
        <taxon>Mycosphaerellales</taxon>
        <taxon>Teratosphaeriaceae</taxon>
        <taxon>Baudoinia</taxon>
    </lineage>
</organism>
<dbReference type="RefSeq" id="XP_007677170.1">
    <property type="nucleotide sequence ID" value="XM_007678980.1"/>
</dbReference>
<dbReference type="HOGENOM" id="CLU_1651833_0_0_1"/>
<gene>
    <name evidence="1" type="ORF">BAUCODRAFT_504947</name>
</gene>
<keyword evidence="2" id="KW-1185">Reference proteome</keyword>
<name>M2NAC3_BAUPA</name>
<accession>M2NAC3</accession>
<reference evidence="1 2" key="1">
    <citation type="journal article" date="2012" name="PLoS Pathog.">
        <title>Diverse lifestyles and strategies of plant pathogenesis encoded in the genomes of eighteen Dothideomycetes fungi.</title>
        <authorList>
            <person name="Ohm R.A."/>
            <person name="Feau N."/>
            <person name="Henrissat B."/>
            <person name="Schoch C.L."/>
            <person name="Horwitz B.A."/>
            <person name="Barry K.W."/>
            <person name="Condon B.J."/>
            <person name="Copeland A.C."/>
            <person name="Dhillon B."/>
            <person name="Glaser F."/>
            <person name="Hesse C.N."/>
            <person name="Kosti I."/>
            <person name="LaButti K."/>
            <person name="Lindquist E.A."/>
            <person name="Lucas S."/>
            <person name="Salamov A.A."/>
            <person name="Bradshaw R.E."/>
            <person name="Ciuffetti L."/>
            <person name="Hamelin R.C."/>
            <person name="Kema G.H.J."/>
            <person name="Lawrence C."/>
            <person name="Scott J.A."/>
            <person name="Spatafora J.W."/>
            <person name="Turgeon B.G."/>
            <person name="de Wit P.J.G.M."/>
            <person name="Zhong S."/>
            <person name="Goodwin S.B."/>
            <person name="Grigoriev I.V."/>
        </authorList>
    </citation>
    <scope>NUCLEOTIDE SEQUENCE [LARGE SCALE GENOMIC DNA]</scope>
    <source>
        <strain evidence="1 2">UAMH 10762</strain>
    </source>
</reference>
<dbReference type="Proteomes" id="UP000011761">
    <property type="component" value="Unassembled WGS sequence"/>
</dbReference>